<dbReference type="RefSeq" id="XP_051861817.1">
    <property type="nucleotide sequence ID" value="XM_052005857.1"/>
</dbReference>
<sequence length="116" mass="13071">MSIVLDVVQKMVLQGVYEFTCTAAFQVFKRRPCLETKKLEDCEILPQEVEEEIELEAPAISLQSADTSKDADQLNLEIKPEVIRPVSLCDISTKNSGPIYPPKTSCMRIARNSYFS</sequence>
<dbReference type="OrthoDB" id="7847901at2759"/>
<name>A0A9C6T8H0_DROAB</name>
<protein>
    <submittedName>
        <fullName evidence="2">Uncharacterized protein LOC127565740</fullName>
    </submittedName>
</protein>
<proteinExistence type="predicted"/>
<gene>
    <name evidence="2" type="primary">LOC127565740</name>
</gene>
<dbReference type="GeneID" id="127565740"/>
<dbReference type="AlphaFoldDB" id="A0A9C6T8H0"/>
<evidence type="ECO:0000313" key="1">
    <source>
        <dbReference type="Proteomes" id="UP000515160"/>
    </source>
</evidence>
<organism evidence="1 2">
    <name type="scientific">Drosophila albomicans</name>
    <name type="common">Fruit fly</name>
    <dbReference type="NCBI Taxonomy" id="7291"/>
    <lineage>
        <taxon>Eukaryota</taxon>
        <taxon>Metazoa</taxon>
        <taxon>Ecdysozoa</taxon>
        <taxon>Arthropoda</taxon>
        <taxon>Hexapoda</taxon>
        <taxon>Insecta</taxon>
        <taxon>Pterygota</taxon>
        <taxon>Neoptera</taxon>
        <taxon>Endopterygota</taxon>
        <taxon>Diptera</taxon>
        <taxon>Brachycera</taxon>
        <taxon>Muscomorpha</taxon>
        <taxon>Ephydroidea</taxon>
        <taxon>Drosophilidae</taxon>
        <taxon>Drosophila</taxon>
    </lineage>
</organism>
<accession>A0A9C6T8H0</accession>
<evidence type="ECO:0000313" key="2">
    <source>
        <dbReference type="RefSeq" id="XP_051861817.1"/>
    </source>
</evidence>
<keyword evidence="1" id="KW-1185">Reference proteome</keyword>
<reference evidence="2" key="1">
    <citation type="submission" date="2025-08" db="UniProtKB">
        <authorList>
            <consortium name="RefSeq"/>
        </authorList>
    </citation>
    <scope>IDENTIFICATION</scope>
    <source>
        <strain evidence="2">15112-1751.03</strain>
        <tissue evidence="2">Whole Adult</tissue>
    </source>
</reference>
<dbReference type="Proteomes" id="UP000515160">
    <property type="component" value="Chromosome 3"/>
</dbReference>